<dbReference type="Proteomes" id="UP000054324">
    <property type="component" value="Unassembled WGS sequence"/>
</dbReference>
<dbReference type="EMBL" id="KL596731">
    <property type="protein sequence ID" value="KER27118.1"/>
    <property type="molecule type" value="Genomic_DNA"/>
</dbReference>
<keyword evidence="3" id="KW-1185">Reference proteome</keyword>
<feature type="compositionally biased region" description="Polar residues" evidence="1">
    <location>
        <begin position="171"/>
        <end position="180"/>
    </location>
</feature>
<proteinExistence type="predicted"/>
<dbReference type="RefSeq" id="XP_009169177.1">
    <property type="nucleotide sequence ID" value="XM_009170913.1"/>
</dbReference>
<protein>
    <submittedName>
        <fullName evidence="2">Uncharacterized protein</fullName>
    </submittedName>
</protein>
<name>A0A074ZII1_OPIVI</name>
<dbReference type="GeneID" id="20328037"/>
<dbReference type="AlphaFoldDB" id="A0A074ZII1"/>
<accession>A0A074ZII1</accession>
<organism evidence="2 3">
    <name type="scientific">Opisthorchis viverrini</name>
    <name type="common">Southeast Asian liver fluke</name>
    <dbReference type="NCBI Taxonomy" id="6198"/>
    <lineage>
        <taxon>Eukaryota</taxon>
        <taxon>Metazoa</taxon>
        <taxon>Spiralia</taxon>
        <taxon>Lophotrochozoa</taxon>
        <taxon>Platyhelminthes</taxon>
        <taxon>Trematoda</taxon>
        <taxon>Digenea</taxon>
        <taxon>Opisthorchiida</taxon>
        <taxon>Opisthorchiata</taxon>
        <taxon>Opisthorchiidae</taxon>
        <taxon>Opisthorchis</taxon>
    </lineage>
</organism>
<gene>
    <name evidence="2" type="ORF">T265_13870</name>
</gene>
<dbReference type="CTD" id="20328037"/>
<reference evidence="2 3" key="1">
    <citation type="submission" date="2013-11" db="EMBL/GenBank/DDBJ databases">
        <title>Opisthorchis viverrini - life in the bile duct.</title>
        <authorList>
            <person name="Young N.D."/>
            <person name="Nagarajan N."/>
            <person name="Lin S.J."/>
            <person name="Korhonen P.K."/>
            <person name="Jex A.R."/>
            <person name="Hall R.S."/>
            <person name="Safavi-Hemami H."/>
            <person name="Kaewkong W."/>
            <person name="Bertrand D."/>
            <person name="Gao S."/>
            <person name="Seet Q."/>
            <person name="Wongkham S."/>
            <person name="Teh B.T."/>
            <person name="Wongkham C."/>
            <person name="Intapan P.M."/>
            <person name="Maleewong W."/>
            <person name="Yang X."/>
            <person name="Hu M."/>
            <person name="Wang Z."/>
            <person name="Hofmann A."/>
            <person name="Sternberg P.W."/>
            <person name="Tan P."/>
            <person name="Wang J."/>
            <person name="Gasser R.B."/>
        </authorList>
    </citation>
    <scope>NUCLEOTIDE SEQUENCE [LARGE SCALE GENOMIC DNA]</scope>
</reference>
<evidence type="ECO:0000313" key="2">
    <source>
        <dbReference type="EMBL" id="KER27118.1"/>
    </source>
</evidence>
<evidence type="ECO:0000256" key="1">
    <source>
        <dbReference type="SAM" id="MobiDB-lite"/>
    </source>
</evidence>
<sequence>MLALKRLVKSPTYPIYKRLQDSESYLTNAPGNHADCDAGFPLEQASVNKKRFFNLGKVALSASPPDNVVFVGGYPCIVTGVEHPEKADCIIKYISFLSPAYSLVKLHEQGLWQCAVLSSSWIEGRSPSYAAASWINEAELLSHSDLRCRVDRINFSDGSKKAHEHERKFQHTSNLETSDVTIEMGRNHPRRK</sequence>
<evidence type="ECO:0000313" key="3">
    <source>
        <dbReference type="Proteomes" id="UP000054324"/>
    </source>
</evidence>
<feature type="region of interest" description="Disordered" evidence="1">
    <location>
        <begin position="161"/>
        <end position="192"/>
    </location>
</feature>
<dbReference type="KEGG" id="ovi:T265_13870"/>